<dbReference type="EMBL" id="CCXS01000001">
    <property type="protein sequence ID" value="CEG22736.1"/>
    <property type="molecule type" value="Genomic_DNA"/>
</dbReference>
<reference evidence="1 2" key="1">
    <citation type="submission" date="2014-09" db="EMBL/GenBank/DDBJ databases">
        <authorList>
            <person name="Urmite Genomes Urmite Genomes"/>
        </authorList>
    </citation>
    <scope>NUCLEOTIDE SEQUENCE [LARGE SCALE GENOMIC DNA]</scope>
    <source>
        <strain evidence="1 2">ES2</strain>
    </source>
</reference>
<gene>
    <name evidence="1" type="ORF">BN1080_01671</name>
</gene>
<dbReference type="Proteomes" id="UP000043699">
    <property type="component" value="Unassembled WGS sequence"/>
</dbReference>
<organism evidence="1 2">
    <name type="scientific">Planococcus massiliensis</name>
    <dbReference type="NCBI Taxonomy" id="1499687"/>
    <lineage>
        <taxon>Bacteria</taxon>
        <taxon>Bacillati</taxon>
        <taxon>Bacillota</taxon>
        <taxon>Bacilli</taxon>
        <taxon>Bacillales</taxon>
        <taxon>Caryophanaceae</taxon>
        <taxon>Planococcus</taxon>
    </lineage>
</organism>
<protein>
    <recommendedName>
        <fullName evidence="3">DUF4871 domain-containing protein</fullName>
    </recommendedName>
</protein>
<evidence type="ECO:0008006" key="3">
    <source>
        <dbReference type="Google" id="ProtNLM"/>
    </source>
</evidence>
<evidence type="ECO:0000313" key="1">
    <source>
        <dbReference type="EMBL" id="CEG22736.1"/>
    </source>
</evidence>
<dbReference type="STRING" id="1499687.BN1080_01671"/>
<accession>A0A098EN64</accession>
<keyword evidence="2" id="KW-1185">Reference proteome</keyword>
<dbReference type="Gene3D" id="2.60.40.3830">
    <property type="match status" value="1"/>
</dbReference>
<dbReference type="AlphaFoldDB" id="A0A098EN64"/>
<dbReference type="RefSeq" id="WP_052651567.1">
    <property type="nucleotide sequence ID" value="NZ_CCXS01000001.1"/>
</dbReference>
<dbReference type="OrthoDB" id="2427065at2"/>
<proteinExistence type="predicted"/>
<name>A0A098EN64_9BACL</name>
<sequence>MNKFKREMDKVIGEKPRFSESMKDKILLKMNNEIKSTKKSRNRFCTFKVSALFLILLAFIGSFLAYALAQNGSEMQPASSGQRMVPITNFTDQSENWKVTYTQKDLGDGVRSAFMSVEFIGDGQQPEEINYDFTYKKNLESFGGSLLLNEGLNEATVDFDECLRCILYKGTDEIPGEIEWEGQKEFMLLKKTTESKWHESPLFDANGYTMIGEEGRAGFIHGEAAHFMANSPQKYMWHFWGSDVELTGTFKVLGKHENSSEEIIVVPEEKSIPSPNNGADHHIPTTMEIPEGGMWQLKAVFNEKVIGTVYVEVHDK</sequence>
<evidence type="ECO:0000313" key="2">
    <source>
        <dbReference type="Proteomes" id="UP000043699"/>
    </source>
</evidence>